<evidence type="ECO:0000313" key="4">
    <source>
        <dbReference type="Proteomes" id="UP000658656"/>
    </source>
</evidence>
<keyword evidence="4" id="KW-1185">Reference proteome</keyword>
<organism evidence="3 4">
    <name type="scientific">Amycolatopsis bartoniae</name>
    <dbReference type="NCBI Taxonomy" id="941986"/>
    <lineage>
        <taxon>Bacteria</taxon>
        <taxon>Bacillati</taxon>
        <taxon>Actinomycetota</taxon>
        <taxon>Actinomycetes</taxon>
        <taxon>Pseudonocardiales</taxon>
        <taxon>Pseudonocardiaceae</taxon>
        <taxon>Amycolatopsis</taxon>
    </lineage>
</organism>
<reference evidence="3" key="1">
    <citation type="journal article" date="2014" name="Int. J. Syst. Evol. Microbiol.">
        <title>Complete genome sequence of Corynebacterium casei LMG S-19264T (=DSM 44701T), isolated from a smear-ripened cheese.</title>
        <authorList>
            <consortium name="US DOE Joint Genome Institute (JGI-PGF)"/>
            <person name="Walter F."/>
            <person name="Albersmeier A."/>
            <person name="Kalinowski J."/>
            <person name="Ruckert C."/>
        </authorList>
    </citation>
    <scope>NUCLEOTIDE SEQUENCE</scope>
    <source>
        <strain evidence="3">CGMCC 4.7679</strain>
    </source>
</reference>
<feature type="region of interest" description="Disordered" evidence="1">
    <location>
        <begin position="41"/>
        <end position="62"/>
    </location>
</feature>
<name>A0A8H9IVY1_9PSEU</name>
<comment type="caution">
    <text evidence="3">The sequence shown here is derived from an EMBL/GenBank/DDBJ whole genome shotgun (WGS) entry which is preliminary data.</text>
</comment>
<evidence type="ECO:0000256" key="2">
    <source>
        <dbReference type="SAM" id="Phobius"/>
    </source>
</evidence>
<keyword evidence="2" id="KW-0812">Transmembrane</keyword>
<protein>
    <recommendedName>
        <fullName evidence="5">Secreted protein</fullName>
    </recommendedName>
</protein>
<dbReference type="EMBL" id="BNAV01000004">
    <property type="protein sequence ID" value="GHF55604.1"/>
    <property type="molecule type" value="Genomic_DNA"/>
</dbReference>
<evidence type="ECO:0000256" key="1">
    <source>
        <dbReference type="SAM" id="MobiDB-lite"/>
    </source>
</evidence>
<keyword evidence="2" id="KW-1133">Transmembrane helix</keyword>
<gene>
    <name evidence="3" type="ORF">GCM10017566_30790</name>
</gene>
<sequence length="188" mass="21834">MSPTMIIVIVVVVVVVLGLVAFLVQSQKRRHLRERFGPEYDRAVEDSSSRREAERELANRERRHQKLDIRPLSDEAREQYRARWSRIQEQFVDQPGEAIAEADRLLTQVMADRGYPADGDPAQQESDLSVEHARTLEHYRTARQTLHGHEESTADTEELRQALVNYRTVFDDLLGKPEHAHRSEGERR</sequence>
<accession>A0A8H9IVY1</accession>
<reference evidence="3" key="2">
    <citation type="submission" date="2020-09" db="EMBL/GenBank/DDBJ databases">
        <authorList>
            <person name="Sun Q."/>
            <person name="Zhou Y."/>
        </authorList>
    </citation>
    <scope>NUCLEOTIDE SEQUENCE</scope>
    <source>
        <strain evidence="3">CGMCC 4.7679</strain>
    </source>
</reference>
<keyword evidence="2" id="KW-0472">Membrane</keyword>
<evidence type="ECO:0008006" key="5">
    <source>
        <dbReference type="Google" id="ProtNLM"/>
    </source>
</evidence>
<dbReference type="RefSeq" id="WP_145935959.1">
    <property type="nucleotide sequence ID" value="NZ_BNAV01000004.1"/>
</dbReference>
<proteinExistence type="predicted"/>
<dbReference type="OrthoDB" id="7502542at2"/>
<dbReference type="AlphaFoldDB" id="A0A8H9IVY1"/>
<evidence type="ECO:0000313" key="3">
    <source>
        <dbReference type="EMBL" id="GHF55604.1"/>
    </source>
</evidence>
<dbReference type="Proteomes" id="UP000658656">
    <property type="component" value="Unassembled WGS sequence"/>
</dbReference>
<feature type="transmembrane region" description="Helical" evidence="2">
    <location>
        <begin position="6"/>
        <end position="24"/>
    </location>
</feature>